<sequence>MSHTFPVAPEHGPTHPPAPRPAEVPRNPSFIEFRPKRAMASFENLVALANYEERLREARKIVWRDRGEKPIELNDLWECAEHAGRGGLRAGGLAFAIRAGVNLILLLTRIRRIPAEHRLRLIRHAAFGEDSFRFATMLGSFVAIYKFILNALPIALSPPSNSPVLPSHRTAHPHPHHSHQVTAPYDSPFHEDEDSEAELGVQMRRLPPRQARLSMSAQAHQVWVRKQTRRWYSVVAGAVAGAVAVSCEKKTRRVAIAQQMFVRGLQGSFNTFSAKHGVSIPHGDVLVFGLCCGQIMYAWLVRPETLDRGYNIWIQVASRCFPETIAIERDLLRDGVFKLKDMQTLINKPNTTPANRADMLTRMAQAMKSAPDFGPRYVPCSALHPWSDSHTLTNLERFVQVFRWMIPIYGALHLIPMLLFRRNRVFKDPVNMLLRAGWGTTRSSAFLGAFVLIYQSLFCVKHNLWEYLMGLRASPSGSLLAYLARLLPQRVVDALIAKKSYYAMGIITGLSLFVEEKKRREELAMYVMPKGLESAWLMARGRGWVGRTGQWGEVLLTAVGMGMVMSIYQNDPQHLSGLVRRILYQFVGPN</sequence>
<feature type="region of interest" description="Disordered" evidence="1">
    <location>
        <begin position="162"/>
        <end position="194"/>
    </location>
</feature>
<dbReference type="EMBL" id="KE504146">
    <property type="protein sequence ID" value="EPT00840.1"/>
    <property type="molecule type" value="Genomic_DNA"/>
</dbReference>
<keyword evidence="3" id="KW-1185">Reference proteome</keyword>
<dbReference type="Proteomes" id="UP000015241">
    <property type="component" value="Unassembled WGS sequence"/>
</dbReference>
<dbReference type="eggNOG" id="KOG1398">
    <property type="taxonomic scope" value="Eukaryota"/>
</dbReference>
<dbReference type="InParanoid" id="S8FRF3"/>
<dbReference type="OrthoDB" id="291792at2759"/>
<dbReference type="PANTHER" id="PTHR12459">
    <property type="entry name" value="TRANSMEMBRANE PROTEIN 135-RELATED"/>
    <property type="match status" value="1"/>
</dbReference>
<evidence type="ECO:0000313" key="2">
    <source>
        <dbReference type="EMBL" id="EPT00840.1"/>
    </source>
</evidence>
<accession>S8FRF3</accession>
<dbReference type="STRING" id="743788.S8FRF3"/>
<gene>
    <name evidence="2" type="ORF">FOMPIDRAFT_1060174</name>
</gene>
<organism evidence="2 3">
    <name type="scientific">Fomitopsis schrenkii</name>
    <name type="common">Brown rot fungus</name>
    <dbReference type="NCBI Taxonomy" id="2126942"/>
    <lineage>
        <taxon>Eukaryota</taxon>
        <taxon>Fungi</taxon>
        <taxon>Dikarya</taxon>
        <taxon>Basidiomycota</taxon>
        <taxon>Agaricomycotina</taxon>
        <taxon>Agaricomycetes</taxon>
        <taxon>Polyporales</taxon>
        <taxon>Fomitopsis</taxon>
    </lineage>
</organism>
<dbReference type="PANTHER" id="PTHR12459:SF6">
    <property type="entry name" value="GB|AAD46013.1"/>
    <property type="match status" value="1"/>
</dbReference>
<evidence type="ECO:0000313" key="3">
    <source>
        <dbReference type="Proteomes" id="UP000015241"/>
    </source>
</evidence>
<feature type="region of interest" description="Disordered" evidence="1">
    <location>
        <begin position="1"/>
        <end position="27"/>
    </location>
</feature>
<dbReference type="InterPro" id="IPR026749">
    <property type="entry name" value="Tmem135"/>
</dbReference>
<name>S8FRF3_FOMSC</name>
<dbReference type="HOGENOM" id="CLU_016206_1_0_1"/>
<evidence type="ECO:0008006" key="4">
    <source>
        <dbReference type="Google" id="ProtNLM"/>
    </source>
</evidence>
<protein>
    <recommendedName>
        <fullName evidence="4">Transmembrane protein 135 N-terminal domain-containing protein</fullName>
    </recommendedName>
</protein>
<evidence type="ECO:0000256" key="1">
    <source>
        <dbReference type="SAM" id="MobiDB-lite"/>
    </source>
</evidence>
<dbReference type="AlphaFoldDB" id="S8FRF3"/>
<proteinExistence type="predicted"/>
<reference evidence="2 3" key="1">
    <citation type="journal article" date="2012" name="Science">
        <title>The Paleozoic origin of enzymatic lignin decomposition reconstructed from 31 fungal genomes.</title>
        <authorList>
            <person name="Floudas D."/>
            <person name="Binder M."/>
            <person name="Riley R."/>
            <person name="Barry K."/>
            <person name="Blanchette R.A."/>
            <person name="Henrissat B."/>
            <person name="Martinez A.T."/>
            <person name="Otillar R."/>
            <person name="Spatafora J.W."/>
            <person name="Yadav J.S."/>
            <person name="Aerts A."/>
            <person name="Benoit I."/>
            <person name="Boyd A."/>
            <person name="Carlson A."/>
            <person name="Copeland A."/>
            <person name="Coutinho P.M."/>
            <person name="de Vries R.P."/>
            <person name="Ferreira P."/>
            <person name="Findley K."/>
            <person name="Foster B."/>
            <person name="Gaskell J."/>
            <person name="Glotzer D."/>
            <person name="Gorecki P."/>
            <person name="Heitman J."/>
            <person name="Hesse C."/>
            <person name="Hori C."/>
            <person name="Igarashi K."/>
            <person name="Jurgens J.A."/>
            <person name="Kallen N."/>
            <person name="Kersten P."/>
            <person name="Kohler A."/>
            <person name="Kuees U."/>
            <person name="Kumar T.K.A."/>
            <person name="Kuo A."/>
            <person name="LaButti K."/>
            <person name="Larrondo L.F."/>
            <person name="Lindquist E."/>
            <person name="Ling A."/>
            <person name="Lombard V."/>
            <person name="Lucas S."/>
            <person name="Lundell T."/>
            <person name="Martin R."/>
            <person name="McLaughlin D.J."/>
            <person name="Morgenstern I."/>
            <person name="Morin E."/>
            <person name="Murat C."/>
            <person name="Nagy L.G."/>
            <person name="Nolan M."/>
            <person name="Ohm R.A."/>
            <person name="Patyshakuliyeva A."/>
            <person name="Rokas A."/>
            <person name="Ruiz-Duenas F.J."/>
            <person name="Sabat G."/>
            <person name="Salamov A."/>
            <person name="Samejima M."/>
            <person name="Schmutz J."/>
            <person name="Slot J.C."/>
            <person name="St John F."/>
            <person name="Stenlid J."/>
            <person name="Sun H."/>
            <person name="Sun S."/>
            <person name="Syed K."/>
            <person name="Tsang A."/>
            <person name="Wiebenga A."/>
            <person name="Young D."/>
            <person name="Pisabarro A."/>
            <person name="Eastwood D.C."/>
            <person name="Martin F."/>
            <person name="Cullen D."/>
            <person name="Grigoriev I.V."/>
            <person name="Hibbett D.S."/>
        </authorList>
    </citation>
    <scope>NUCLEOTIDE SEQUENCE</scope>
    <source>
        <strain evidence="3">FP-58527</strain>
    </source>
</reference>
<feature type="compositionally biased region" description="Basic residues" evidence="1">
    <location>
        <begin position="169"/>
        <end position="179"/>
    </location>
</feature>